<accession>A0A4V6DUU4</accession>
<dbReference type="PANTHER" id="PTHR10683">
    <property type="entry name" value="TRANSALDOLASE"/>
    <property type="match status" value="1"/>
</dbReference>
<proteinExistence type="predicted"/>
<dbReference type="Pfam" id="PF00923">
    <property type="entry name" value="TAL_FSA"/>
    <property type="match status" value="1"/>
</dbReference>
<keyword evidence="1" id="KW-0704">Schiff base</keyword>
<comment type="catalytic activity">
    <reaction evidence="2">
        <text>D-sedoheptulose 7-phosphate + D-glyceraldehyde 3-phosphate = D-erythrose 4-phosphate + beta-D-fructose 6-phosphate</text>
        <dbReference type="Rhea" id="RHEA:17053"/>
        <dbReference type="ChEBI" id="CHEBI:16897"/>
        <dbReference type="ChEBI" id="CHEBI:57483"/>
        <dbReference type="ChEBI" id="CHEBI:57634"/>
        <dbReference type="ChEBI" id="CHEBI:59776"/>
        <dbReference type="EC" id="2.2.1.2"/>
    </reaction>
</comment>
<evidence type="ECO:0000256" key="2">
    <source>
        <dbReference type="RuleBase" id="RU000501"/>
    </source>
</evidence>
<dbReference type="Gene3D" id="3.20.20.70">
    <property type="entry name" value="Aldolase class I"/>
    <property type="match status" value="1"/>
</dbReference>
<evidence type="ECO:0000313" key="3">
    <source>
        <dbReference type="EMBL" id="TKX25732.1"/>
    </source>
</evidence>
<evidence type="ECO:0000313" key="4">
    <source>
        <dbReference type="Proteomes" id="UP000308133"/>
    </source>
</evidence>
<reference evidence="3 4" key="1">
    <citation type="submission" date="2018-02" db="EMBL/GenBank/DDBJ databases">
        <title>Draft genome sequences of Elsinoe sp., causing black scab on jojoba.</title>
        <authorList>
            <person name="Stodart B."/>
            <person name="Jeffress S."/>
            <person name="Ash G."/>
            <person name="Arun Chinnappa K."/>
        </authorList>
    </citation>
    <scope>NUCLEOTIDE SEQUENCE [LARGE SCALE GENOMIC DNA]</scope>
    <source>
        <strain evidence="3 4">Hillstone_2</strain>
    </source>
</reference>
<evidence type="ECO:0000256" key="1">
    <source>
        <dbReference type="ARBA" id="ARBA00023270"/>
    </source>
</evidence>
<keyword evidence="2" id="KW-0808">Transferase</keyword>
<dbReference type="UniPathway" id="UPA00115">
    <property type="reaction ID" value="UER00414"/>
</dbReference>
<comment type="caution">
    <text evidence="3">The sequence shown here is derived from an EMBL/GenBank/DDBJ whole genome shotgun (WGS) entry which is preliminary data.</text>
</comment>
<dbReference type="SUPFAM" id="SSF51569">
    <property type="entry name" value="Aldolase"/>
    <property type="match status" value="1"/>
</dbReference>
<sequence length="329" mass="36037">MASLLDDIRSKIRLDCDTLDTSVAPALGPFVDCTSNQAIAASELADPNHEDLIRRSVQQAREAHSTFQDVSLAQLAVDIMTINLQAWTLPHLSGRVHIQTDPYNSYSTPKTVSNAERIISLFKLLHPTLDTSRICIKIPSTWEGLAACHQLESAGIRTLATTLFNMEQAALAAASKCTYIAPYVNDLKVHFIAGFKDPDPGFALTHAAKLYYQRVGAETQVMPASLTSVDEVQALIGKADHITVAPHLLRQMAEMPASAAFKQDEAVPADVEALAKADYNSICKDEAAFRMAMTRSKDGNNEKKLVDAIKIFCEAQDRLLALAERYLKP</sequence>
<dbReference type="InterPro" id="IPR001585">
    <property type="entry name" value="TAL/FSA"/>
</dbReference>
<comment type="function">
    <text evidence="2">Catalyzes the rate-limiting step of the non-oxidative phase in the pentose phosphate pathway. Catalyzes the reversible conversion of sedheptulose-7-phosphate and D-glyceraldehyde 3-phosphate into erythrose-4-phosphate and beta-D-fructose 6-phosphate.</text>
</comment>
<dbReference type="EMBL" id="PTQR01000025">
    <property type="protein sequence ID" value="TKX25732.1"/>
    <property type="molecule type" value="Genomic_DNA"/>
</dbReference>
<comment type="pathway">
    <text evidence="2">Carbohydrate degradation; pentose phosphate pathway; D-glyceraldehyde 3-phosphate and beta-D-fructose 6-phosphate from D-ribose 5-phosphate and D-xylulose 5-phosphate (non-oxidative stage): step 2/3.</text>
</comment>
<dbReference type="GO" id="GO:0009052">
    <property type="term" value="P:pentose-phosphate shunt, non-oxidative branch"/>
    <property type="evidence" value="ECO:0007669"/>
    <property type="project" value="TreeGrafter"/>
</dbReference>
<organism evidence="3 4">
    <name type="scientific">Elsinoe australis</name>
    <dbReference type="NCBI Taxonomy" id="40998"/>
    <lineage>
        <taxon>Eukaryota</taxon>
        <taxon>Fungi</taxon>
        <taxon>Dikarya</taxon>
        <taxon>Ascomycota</taxon>
        <taxon>Pezizomycotina</taxon>
        <taxon>Dothideomycetes</taxon>
        <taxon>Dothideomycetidae</taxon>
        <taxon>Myriangiales</taxon>
        <taxon>Elsinoaceae</taxon>
        <taxon>Elsinoe</taxon>
    </lineage>
</organism>
<protein>
    <recommendedName>
        <fullName evidence="2">Transaldolase</fullName>
        <ecNumber evidence="2">2.2.1.2</ecNumber>
    </recommendedName>
</protein>
<dbReference type="PANTHER" id="PTHR10683:SF34">
    <property type="entry name" value="TRANSALDOLASE"/>
    <property type="match status" value="1"/>
</dbReference>
<dbReference type="InterPro" id="IPR018225">
    <property type="entry name" value="Transaldolase_AS"/>
</dbReference>
<name>A0A4V6DUU4_9PEZI</name>
<dbReference type="Proteomes" id="UP000308133">
    <property type="component" value="Unassembled WGS sequence"/>
</dbReference>
<dbReference type="AlphaFoldDB" id="A0A4V6DUU4"/>
<dbReference type="PROSITE" id="PS00958">
    <property type="entry name" value="TRANSALDOLASE_2"/>
    <property type="match status" value="1"/>
</dbReference>
<dbReference type="InterPro" id="IPR013785">
    <property type="entry name" value="Aldolase_TIM"/>
</dbReference>
<dbReference type="GO" id="GO:0004801">
    <property type="term" value="F:transaldolase activity"/>
    <property type="evidence" value="ECO:0007669"/>
    <property type="project" value="UniProtKB-EC"/>
</dbReference>
<gene>
    <name evidence="3" type="ORF">C1H76_2011</name>
</gene>
<dbReference type="EC" id="2.2.1.2" evidence="2"/>
<keyword evidence="2" id="KW-0570">Pentose shunt</keyword>
<dbReference type="GO" id="GO:0005975">
    <property type="term" value="P:carbohydrate metabolic process"/>
    <property type="evidence" value="ECO:0007669"/>
    <property type="project" value="InterPro"/>
</dbReference>